<evidence type="ECO:0000256" key="6">
    <source>
        <dbReference type="SAM" id="Phobius"/>
    </source>
</evidence>
<feature type="transmembrane region" description="Helical" evidence="6">
    <location>
        <begin position="278"/>
        <end position="298"/>
    </location>
</feature>
<feature type="transmembrane region" description="Helical" evidence="6">
    <location>
        <begin position="154"/>
        <end position="174"/>
    </location>
</feature>
<feature type="transmembrane region" description="Helical" evidence="6">
    <location>
        <begin position="521"/>
        <end position="546"/>
    </location>
</feature>
<dbReference type="Gene3D" id="1.20.1250.20">
    <property type="entry name" value="MFS general substrate transporter like domains"/>
    <property type="match status" value="2"/>
</dbReference>
<reference evidence="7 8" key="1">
    <citation type="submission" date="2023-06" db="EMBL/GenBank/DDBJ databases">
        <title>Pelomonas sp. PFR6 16S ribosomal RNA gene Genome sequencing and assembly.</title>
        <authorList>
            <person name="Woo H."/>
        </authorList>
    </citation>
    <scope>NUCLEOTIDE SEQUENCE [LARGE SCALE GENOMIC DNA]</scope>
    <source>
        <strain evidence="7 8">PFR6</strain>
    </source>
</reference>
<feature type="transmembrane region" description="Helical" evidence="6">
    <location>
        <begin position="307"/>
        <end position="326"/>
    </location>
</feature>
<proteinExistence type="predicted"/>
<keyword evidence="2" id="KW-0813">Transport</keyword>
<dbReference type="InterPro" id="IPR004752">
    <property type="entry name" value="AmpG_permease/AT-1"/>
</dbReference>
<keyword evidence="5 6" id="KW-0472">Membrane</keyword>
<comment type="subcellular location">
    <subcellularLocation>
        <location evidence="1">Membrane</location>
        <topology evidence="1">Multi-pass membrane protein</topology>
    </subcellularLocation>
</comment>
<feature type="transmembrane region" description="Helical" evidence="6">
    <location>
        <begin position="88"/>
        <end position="106"/>
    </location>
</feature>
<evidence type="ECO:0000256" key="5">
    <source>
        <dbReference type="ARBA" id="ARBA00023136"/>
    </source>
</evidence>
<evidence type="ECO:0000256" key="3">
    <source>
        <dbReference type="ARBA" id="ARBA00022692"/>
    </source>
</evidence>
<evidence type="ECO:0000256" key="1">
    <source>
        <dbReference type="ARBA" id="ARBA00004141"/>
    </source>
</evidence>
<dbReference type="SUPFAM" id="SSF103473">
    <property type="entry name" value="MFS general substrate transporter"/>
    <property type="match status" value="1"/>
</dbReference>
<evidence type="ECO:0000313" key="7">
    <source>
        <dbReference type="EMBL" id="MDN3922781.1"/>
    </source>
</evidence>
<dbReference type="Proteomes" id="UP001228044">
    <property type="component" value="Unassembled WGS sequence"/>
</dbReference>
<dbReference type="InterPro" id="IPR011701">
    <property type="entry name" value="MFS"/>
</dbReference>
<feature type="transmembrane region" description="Helical" evidence="6">
    <location>
        <begin position="346"/>
        <end position="365"/>
    </location>
</feature>
<dbReference type="PANTHER" id="PTHR12778:SF10">
    <property type="entry name" value="MAJOR FACILITATOR SUPERFAMILY DOMAIN-CONTAINING PROTEIN 3"/>
    <property type="match status" value="1"/>
</dbReference>
<keyword evidence="3 6" id="KW-0812">Transmembrane</keyword>
<evidence type="ECO:0000256" key="4">
    <source>
        <dbReference type="ARBA" id="ARBA00022989"/>
    </source>
</evidence>
<dbReference type="PANTHER" id="PTHR12778">
    <property type="entry name" value="SOLUTE CARRIER FAMILY 33 ACETYL-COA TRANSPORTER -RELATED"/>
    <property type="match status" value="1"/>
</dbReference>
<feature type="transmembrane region" description="Helical" evidence="6">
    <location>
        <begin position="180"/>
        <end position="197"/>
    </location>
</feature>
<feature type="transmembrane region" description="Helical" evidence="6">
    <location>
        <begin position="112"/>
        <end position="133"/>
    </location>
</feature>
<protein>
    <submittedName>
        <fullName evidence="7">MFS transporter</fullName>
    </submittedName>
</protein>
<name>A0ABT8DYW3_9BURK</name>
<comment type="caution">
    <text evidence="7">The sequence shown here is derived from an EMBL/GenBank/DDBJ whole genome shotgun (WGS) entry which is preliminary data.</text>
</comment>
<keyword evidence="8" id="KW-1185">Reference proteome</keyword>
<dbReference type="EMBL" id="JAUHHC010000006">
    <property type="protein sequence ID" value="MDN3922781.1"/>
    <property type="molecule type" value="Genomic_DNA"/>
</dbReference>
<gene>
    <name evidence="7" type="ORF">QWJ38_21010</name>
</gene>
<sequence length="569" mass="60275">MGFLPNLLVGRHGRAAAFFLLYLTEGIPQGFATGMVATHLRRLGVGPAEIGATLGLIMLPWAFKWAYGPLIDVLGLGRIGRHGRRRGWILLTQSMMVLTLLVLPLLELPAQLGLFGALLLVHNLFGAMQDVAVDGLACNSLKENERAFASGLMFAGQHMGMLVGGSGALFLSAWLGFQPLALFIALAIALVTWLVVLPMREDEATAAQAPAEPRASAIASAGREIRRFAIEAFGAFLGSRRAFGGLLFGLLPIAAMSLSLSLQSMLAVDLGLSNQDVAWLGTASALLTAISCVLGGLLSDRIDRRRALAVYIVLISLPVLYLASALQQHGWLMPSSGKQAAAGLIQAFWIATLAYHLANGLIYGARAALFMDVTRPAVAATQFAVFMALTNLSIAYSSVWQGIAVEQWGYPKTLLVDALFGLSSIVFLPMMGRQLAGDGEALAGRRARQLALVLGLLCWAWLPFHHYGAQLGAGQKIGQLLFSVIFVAAALFLLAAGALLARRALALAALALLLMHGRQQIEALAGGPLLLDLVPLAGGLLLLLLARQRWSALEPAAPISSQPIEAVPA</sequence>
<feature type="transmembrane region" description="Helical" evidence="6">
    <location>
        <begin position="408"/>
        <end position="429"/>
    </location>
</feature>
<keyword evidence="4 6" id="KW-1133">Transmembrane helix</keyword>
<dbReference type="RefSeq" id="WP_290361096.1">
    <property type="nucleotide sequence ID" value="NZ_JAUHHC010000006.1"/>
</dbReference>
<feature type="transmembrane region" description="Helical" evidence="6">
    <location>
        <begin position="480"/>
        <end position="501"/>
    </location>
</feature>
<evidence type="ECO:0000313" key="8">
    <source>
        <dbReference type="Proteomes" id="UP001228044"/>
    </source>
</evidence>
<accession>A0ABT8DYW3</accession>
<evidence type="ECO:0000256" key="2">
    <source>
        <dbReference type="ARBA" id="ARBA00022448"/>
    </source>
</evidence>
<feature type="transmembrane region" description="Helical" evidence="6">
    <location>
        <begin position="450"/>
        <end position="468"/>
    </location>
</feature>
<dbReference type="Pfam" id="PF07690">
    <property type="entry name" value="MFS_1"/>
    <property type="match status" value="1"/>
</dbReference>
<organism evidence="7 8">
    <name type="scientific">Roseateles violae</name>
    <dbReference type="NCBI Taxonomy" id="3058042"/>
    <lineage>
        <taxon>Bacteria</taxon>
        <taxon>Pseudomonadati</taxon>
        <taxon>Pseudomonadota</taxon>
        <taxon>Betaproteobacteria</taxon>
        <taxon>Burkholderiales</taxon>
        <taxon>Sphaerotilaceae</taxon>
        <taxon>Roseateles</taxon>
    </lineage>
</organism>
<feature type="transmembrane region" description="Helical" evidence="6">
    <location>
        <begin position="246"/>
        <end position="266"/>
    </location>
</feature>
<dbReference type="InterPro" id="IPR036259">
    <property type="entry name" value="MFS_trans_sf"/>
</dbReference>
<feature type="transmembrane region" description="Helical" evidence="6">
    <location>
        <begin position="377"/>
        <end position="396"/>
    </location>
</feature>